<keyword evidence="20" id="KW-1185">Reference proteome</keyword>
<feature type="active site" description="Acyl-ester intermediate" evidence="13">
    <location>
        <position position="64"/>
    </location>
</feature>
<reference evidence="19 20" key="1">
    <citation type="submission" date="2020-04" db="EMBL/GenBank/DDBJ databases">
        <title>Genomic insights into acetone-butanol-ethanol (ABE) fermentation by sequencing solventogenic clostridia strains.</title>
        <authorList>
            <person name="Brown S."/>
        </authorList>
    </citation>
    <scope>NUCLEOTIDE SEQUENCE [LARGE SCALE GENOMIC DNA]</scope>
    <source>
        <strain evidence="19 20">DJ011</strain>
    </source>
</reference>
<evidence type="ECO:0000256" key="1">
    <source>
        <dbReference type="ARBA" id="ARBA00003217"/>
    </source>
</evidence>
<feature type="binding site" evidence="14">
    <location>
        <position position="229"/>
    </location>
    <ligand>
        <name>substrate</name>
    </ligand>
</feature>
<keyword evidence="11" id="KW-0961">Cell wall biogenesis/degradation</keyword>
<dbReference type="GO" id="GO:0009002">
    <property type="term" value="F:serine-type D-Ala-D-Ala carboxypeptidase activity"/>
    <property type="evidence" value="ECO:0007669"/>
    <property type="project" value="UniProtKB-EC"/>
</dbReference>
<dbReference type="GO" id="GO:0071555">
    <property type="term" value="P:cell wall organization"/>
    <property type="evidence" value="ECO:0007669"/>
    <property type="project" value="UniProtKB-KW"/>
</dbReference>
<evidence type="ECO:0000313" key="20">
    <source>
        <dbReference type="Proteomes" id="UP000563151"/>
    </source>
</evidence>
<dbReference type="Pfam" id="PF07943">
    <property type="entry name" value="PBP5_C"/>
    <property type="match status" value="1"/>
</dbReference>
<feature type="chain" id="PRO_5036713245" description="serine-type D-Ala-D-Ala carboxypeptidase" evidence="17">
    <location>
        <begin position="26"/>
        <end position="407"/>
    </location>
</feature>
<gene>
    <name evidence="19" type="ORF">HGG79_06040</name>
</gene>
<name>A0A923E6D0_CLOTT</name>
<dbReference type="SMART" id="SM00936">
    <property type="entry name" value="PBP5_C"/>
    <property type="match status" value="1"/>
</dbReference>
<proteinExistence type="inferred from homology"/>
<keyword evidence="10" id="KW-0573">Peptidoglycan synthesis</keyword>
<dbReference type="RefSeq" id="WP_035144373.1">
    <property type="nucleotide sequence ID" value="NZ_JAAZWO010000005.1"/>
</dbReference>
<dbReference type="InterPro" id="IPR001967">
    <property type="entry name" value="Peptidase_S11_N"/>
</dbReference>
<feature type="signal peptide" evidence="17">
    <location>
        <begin position="1"/>
        <end position="25"/>
    </location>
</feature>
<comment type="similarity">
    <text evidence="3 15">Belongs to the peptidase S11 family.</text>
</comment>
<evidence type="ECO:0000256" key="2">
    <source>
        <dbReference type="ARBA" id="ARBA00004752"/>
    </source>
</evidence>
<evidence type="ECO:0000256" key="6">
    <source>
        <dbReference type="ARBA" id="ARBA00022670"/>
    </source>
</evidence>
<evidence type="ECO:0000256" key="14">
    <source>
        <dbReference type="PIRSR" id="PIRSR618044-2"/>
    </source>
</evidence>
<dbReference type="EC" id="3.4.16.4" evidence="4"/>
<dbReference type="GO" id="GO:0009252">
    <property type="term" value="P:peptidoglycan biosynthetic process"/>
    <property type="evidence" value="ECO:0007669"/>
    <property type="project" value="UniProtKB-KW"/>
</dbReference>
<evidence type="ECO:0000256" key="12">
    <source>
        <dbReference type="ARBA" id="ARBA00034000"/>
    </source>
</evidence>
<feature type="domain" description="Peptidase S11 D-Ala-D-Ala carboxypeptidase A C-terminal" evidence="18">
    <location>
        <begin position="278"/>
        <end position="365"/>
    </location>
</feature>
<dbReference type="InterPro" id="IPR015956">
    <property type="entry name" value="Peniciliin-bd_prot_C_sf"/>
</dbReference>
<dbReference type="Gene3D" id="3.40.710.10">
    <property type="entry name" value="DD-peptidase/beta-lactamase superfamily"/>
    <property type="match status" value="1"/>
</dbReference>
<keyword evidence="8" id="KW-0378">Hydrolase</keyword>
<evidence type="ECO:0000256" key="13">
    <source>
        <dbReference type="PIRSR" id="PIRSR618044-1"/>
    </source>
</evidence>
<dbReference type="EMBL" id="JAAZWO010000005">
    <property type="protein sequence ID" value="MBC2397337.1"/>
    <property type="molecule type" value="Genomic_DNA"/>
</dbReference>
<evidence type="ECO:0000313" key="19">
    <source>
        <dbReference type="EMBL" id="MBC2397337.1"/>
    </source>
</evidence>
<dbReference type="Pfam" id="PF00768">
    <property type="entry name" value="Peptidase_S11"/>
    <property type="match status" value="1"/>
</dbReference>
<dbReference type="GO" id="GO:0008360">
    <property type="term" value="P:regulation of cell shape"/>
    <property type="evidence" value="ECO:0007669"/>
    <property type="project" value="UniProtKB-KW"/>
</dbReference>
<dbReference type="PRINTS" id="PR00725">
    <property type="entry name" value="DADACBPTASE1"/>
</dbReference>
<keyword evidence="16" id="KW-0812">Transmembrane</keyword>
<dbReference type="PANTHER" id="PTHR21581">
    <property type="entry name" value="D-ALANYL-D-ALANINE CARBOXYPEPTIDASE"/>
    <property type="match status" value="1"/>
</dbReference>
<evidence type="ECO:0000256" key="3">
    <source>
        <dbReference type="ARBA" id="ARBA00007164"/>
    </source>
</evidence>
<evidence type="ECO:0000259" key="18">
    <source>
        <dbReference type="SMART" id="SM00936"/>
    </source>
</evidence>
<feature type="active site" description="Acyl-ester intermediate" evidence="13">
    <location>
        <position position="61"/>
    </location>
</feature>
<dbReference type="AlphaFoldDB" id="A0A923E6D0"/>
<evidence type="ECO:0000256" key="7">
    <source>
        <dbReference type="ARBA" id="ARBA00022729"/>
    </source>
</evidence>
<dbReference type="GO" id="GO:0006508">
    <property type="term" value="P:proteolysis"/>
    <property type="evidence" value="ECO:0007669"/>
    <property type="project" value="UniProtKB-KW"/>
</dbReference>
<evidence type="ECO:0000256" key="9">
    <source>
        <dbReference type="ARBA" id="ARBA00022960"/>
    </source>
</evidence>
<accession>A0A923E6D0</accession>
<evidence type="ECO:0000256" key="17">
    <source>
        <dbReference type="SAM" id="SignalP"/>
    </source>
</evidence>
<evidence type="ECO:0000256" key="5">
    <source>
        <dbReference type="ARBA" id="ARBA00022645"/>
    </source>
</evidence>
<evidence type="ECO:0000256" key="15">
    <source>
        <dbReference type="RuleBase" id="RU004016"/>
    </source>
</evidence>
<feature type="transmembrane region" description="Helical" evidence="16">
    <location>
        <begin position="380"/>
        <end position="398"/>
    </location>
</feature>
<keyword evidence="9" id="KW-0133">Cell shape</keyword>
<comment type="function">
    <text evidence="1">Removes C-terminal D-alanyl residues from sugar-peptide cell wall precursors.</text>
</comment>
<evidence type="ECO:0000256" key="11">
    <source>
        <dbReference type="ARBA" id="ARBA00023316"/>
    </source>
</evidence>
<dbReference type="SUPFAM" id="SSF69189">
    <property type="entry name" value="Penicillin-binding protein associated domain"/>
    <property type="match status" value="1"/>
</dbReference>
<evidence type="ECO:0000256" key="10">
    <source>
        <dbReference type="ARBA" id="ARBA00022984"/>
    </source>
</evidence>
<dbReference type="InterPro" id="IPR012338">
    <property type="entry name" value="Beta-lactam/transpept-like"/>
</dbReference>
<keyword evidence="7 17" id="KW-0732">Signal</keyword>
<dbReference type="InterPro" id="IPR018044">
    <property type="entry name" value="Peptidase_S11"/>
</dbReference>
<protein>
    <recommendedName>
        <fullName evidence="4">serine-type D-Ala-D-Ala carboxypeptidase</fullName>
        <ecNumber evidence="4">3.4.16.4</ecNumber>
    </recommendedName>
</protein>
<keyword evidence="16" id="KW-1133">Transmembrane helix</keyword>
<comment type="catalytic activity">
    <reaction evidence="12">
        <text>Preferential cleavage: (Ac)2-L-Lys-D-Ala-|-D-Ala. Also transpeptidation of peptidyl-alanyl moieties that are N-acyl substituents of D-alanine.</text>
        <dbReference type="EC" id="3.4.16.4"/>
    </reaction>
</comment>
<feature type="active site" evidence="13">
    <location>
        <position position="116"/>
    </location>
</feature>
<dbReference type="SUPFAM" id="SSF56601">
    <property type="entry name" value="beta-lactamase/transpeptidase-like"/>
    <property type="match status" value="1"/>
</dbReference>
<organism evidence="19 20">
    <name type="scientific">Clostridium tetanomorphum</name>
    <dbReference type="NCBI Taxonomy" id="1553"/>
    <lineage>
        <taxon>Bacteria</taxon>
        <taxon>Bacillati</taxon>
        <taxon>Bacillota</taxon>
        <taxon>Clostridia</taxon>
        <taxon>Eubacteriales</taxon>
        <taxon>Clostridiaceae</taxon>
        <taxon>Clostridium</taxon>
    </lineage>
</organism>
<keyword evidence="5 19" id="KW-0121">Carboxypeptidase</keyword>
<keyword evidence="6" id="KW-0645">Protease</keyword>
<dbReference type="PANTHER" id="PTHR21581:SF33">
    <property type="entry name" value="D-ALANYL-D-ALANINE CARBOXYPEPTIDASE DACB"/>
    <property type="match status" value="1"/>
</dbReference>
<dbReference type="InterPro" id="IPR012907">
    <property type="entry name" value="Peptidase_S11_C"/>
</dbReference>
<comment type="caution">
    <text evidence="19">The sequence shown here is derived from an EMBL/GenBank/DDBJ whole genome shotgun (WGS) entry which is preliminary data.</text>
</comment>
<evidence type="ECO:0000256" key="4">
    <source>
        <dbReference type="ARBA" id="ARBA00012448"/>
    </source>
</evidence>
<dbReference type="Proteomes" id="UP000563151">
    <property type="component" value="Unassembled WGS sequence"/>
</dbReference>
<evidence type="ECO:0000256" key="8">
    <source>
        <dbReference type="ARBA" id="ARBA00022801"/>
    </source>
</evidence>
<keyword evidence="16" id="KW-0472">Membrane</keyword>
<evidence type="ECO:0000256" key="16">
    <source>
        <dbReference type="SAM" id="Phobius"/>
    </source>
</evidence>
<comment type="pathway">
    <text evidence="2">Cell wall biogenesis; peptidoglycan biosynthesis.</text>
</comment>
<sequence length="407" mass="45547">MKKTFTLFTTLFILFLSISSNFVNAKDAPPKVSAYGAILMDATTGTILYEKSIDKPYAPASTTKIMTALLTLENCKLDDIVTVGKKPPLADGSKIFIYENEKLKVKDLLYALLLESANDCAEALAEHIGGSIENFAKLMNERAKELGCKNTNFVNPSGLYDDKHRTTARDLALIMREVVKHPEYTKISTAISYKIAPTNKCKKTRPLWNKNKLIQNSSTYYYEGCEAGKTGYTIQSEHSYVASATRNDERLILALIHDKNKTFFPDAIKLFNYGYNNFELVKMYSKGDIVSTYNNKDLNINLLANDDFYYIKNKKDPSEASVILDKKDLSSLSFKKGDNISTASIILKDKSIGTLNLSSDSDHIITSYKFLNNKITSSKTLTIIISLTLCIIVIASIIKLKKRKANN</sequence>